<protein>
    <submittedName>
        <fullName evidence="2">Uncharacterized protein</fullName>
    </submittedName>
</protein>
<gene>
    <name evidence="2" type="ORF">SAMN05660313_01406</name>
</gene>
<name>A0A1K1NV08_9FLAO</name>
<keyword evidence="3" id="KW-1185">Reference proteome</keyword>
<keyword evidence="1" id="KW-1133">Transmembrane helix</keyword>
<proteinExistence type="predicted"/>
<feature type="transmembrane region" description="Helical" evidence="1">
    <location>
        <begin position="68"/>
        <end position="88"/>
    </location>
</feature>
<dbReference type="STRING" id="76595.SAMN05660313_01406"/>
<evidence type="ECO:0000313" key="2">
    <source>
        <dbReference type="EMBL" id="SFW39354.1"/>
    </source>
</evidence>
<organism evidence="2 3">
    <name type="scientific">Cellulophaga fucicola</name>
    <dbReference type="NCBI Taxonomy" id="76595"/>
    <lineage>
        <taxon>Bacteria</taxon>
        <taxon>Pseudomonadati</taxon>
        <taxon>Bacteroidota</taxon>
        <taxon>Flavobacteriia</taxon>
        <taxon>Flavobacteriales</taxon>
        <taxon>Flavobacteriaceae</taxon>
        <taxon>Cellulophaga</taxon>
    </lineage>
</organism>
<dbReference type="AlphaFoldDB" id="A0A1K1NV08"/>
<feature type="transmembrane region" description="Helical" evidence="1">
    <location>
        <begin position="94"/>
        <end position="115"/>
    </location>
</feature>
<dbReference type="OrthoDB" id="118637at2"/>
<keyword evidence="1" id="KW-0812">Transmembrane</keyword>
<dbReference type="RefSeq" id="WP_072303088.1">
    <property type="nucleotide sequence ID" value="NZ_FPIY01000002.1"/>
</dbReference>
<dbReference type="Proteomes" id="UP000183257">
    <property type="component" value="Unassembled WGS sequence"/>
</dbReference>
<feature type="transmembrane region" description="Helical" evidence="1">
    <location>
        <begin position="12"/>
        <end position="31"/>
    </location>
</feature>
<reference evidence="3" key="1">
    <citation type="submission" date="2016-11" db="EMBL/GenBank/DDBJ databases">
        <authorList>
            <person name="Varghese N."/>
            <person name="Submissions S."/>
        </authorList>
    </citation>
    <scope>NUCLEOTIDE SEQUENCE [LARGE SCALE GENOMIC DNA]</scope>
    <source>
        <strain evidence="3">DSM 24786</strain>
    </source>
</reference>
<sequence length="124" mass="14311">MLRKKIKIQSYSGVLFAVFYGVFLRVLRDYFDVSNENFIFIFVVPAIISLVPVCYVTTGIYRSKIKLFFYPFFSTLLFLIIYSVSSWIDFPLFLLLGLPFYIIIGVLGILVGGVVKERAENKKL</sequence>
<feature type="transmembrane region" description="Helical" evidence="1">
    <location>
        <begin position="37"/>
        <end position="56"/>
    </location>
</feature>
<keyword evidence="1" id="KW-0472">Membrane</keyword>
<evidence type="ECO:0000256" key="1">
    <source>
        <dbReference type="SAM" id="Phobius"/>
    </source>
</evidence>
<accession>A0A1K1NV08</accession>
<evidence type="ECO:0000313" key="3">
    <source>
        <dbReference type="Proteomes" id="UP000183257"/>
    </source>
</evidence>
<dbReference type="EMBL" id="FPIY01000002">
    <property type="protein sequence ID" value="SFW39354.1"/>
    <property type="molecule type" value="Genomic_DNA"/>
</dbReference>